<dbReference type="InterPro" id="IPR052562">
    <property type="entry name" value="Ketohexokinase-related"/>
</dbReference>
<sequence length="263" mass="29565">MRANSVEQRIGGNTCNTAQVLTQFDHMNVCYMSAAGSRETSRDDSITPSSTIIHNELTGSRTILSHNDIQDITCAEFRETFNHLNIYDNWWVHFEGRNISETVFQIDWLSNKATDEGWRRQLVISVELEKPLRDDIECLIPRADIVFFSKIFAQHHGFKDAISFLKNWDVLNTQLKPSAKAFCTWGEDGAAVLDNETKTFYHAPVLHKIEKVIDTVGAGDTFNAGIISCLSRNGQDIKSATRYACTLATNKVAQKGFDGLSLI</sequence>
<comment type="caution">
    <text evidence="4">The sequence shown here is derived from an EMBL/GenBank/DDBJ whole genome shotgun (WGS) entry which is preliminary data.</text>
</comment>
<proteinExistence type="predicted"/>
<dbReference type="InterPro" id="IPR002173">
    <property type="entry name" value="Carboh/pur_kinase_PfkB_CS"/>
</dbReference>
<protein>
    <recommendedName>
        <fullName evidence="3">Carbohydrate kinase PfkB domain-containing protein</fullName>
    </recommendedName>
</protein>
<keyword evidence="1" id="KW-0808">Transferase</keyword>
<evidence type="ECO:0000256" key="2">
    <source>
        <dbReference type="ARBA" id="ARBA00022777"/>
    </source>
</evidence>
<dbReference type="SUPFAM" id="SSF53613">
    <property type="entry name" value="Ribokinase-like"/>
    <property type="match status" value="1"/>
</dbReference>
<dbReference type="PANTHER" id="PTHR42774">
    <property type="entry name" value="PHOSPHOTRANSFERASE SYSTEM TRANSPORT PROTEIN"/>
    <property type="match status" value="1"/>
</dbReference>
<dbReference type="GO" id="GO:0016301">
    <property type="term" value="F:kinase activity"/>
    <property type="evidence" value="ECO:0007669"/>
    <property type="project" value="UniProtKB-KW"/>
</dbReference>
<keyword evidence="5" id="KW-1185">Reference proteome</keyword>
<dbReference type="AlphaFoldDB" id="A0A8H7UZ38"/>
<dbReference type="InterPro" id="IPR029056">
    <property type="entry name" value="Ribokinase-like"/>
</dbReference>
<gene>
    <name evidence="4" type="ORF">INT47_007045</name>
</gene>
<dbReference type="Pfam" id="PF00294">
    <property type="entry name" value="PfkB"/>
    <property type="match status" value="1"/>
</dbReference>
<dbReference type="PANTHER" id="PTHR42774:SF3">
    <property type="entry name" value="KETOHEXOKINASE"/>
    <property type="match status" value="1"/>
</dbReference>
<dbReference type="Proteomes" id="UP000603453">
    <property type="component" value="Unassembled WGS sequence"/>
</dbReference>
<reference evidence="4" key="1">
    <citation type="submission" date="2020-12" db="EMBL/GenBank/DDBJ databases">
        <title>Metabolic potential, ecology and presence of endohyphal bacteria is reflected in genomic diversity of Mucoromycotina.</title>
        <authorList>
            <person name="Muszewska A."/>
            <person name="Okrasinska A."/>
            <person name="Steczkiewicz K."/>
            <person name="Drgas O."/>
            <person name="Orlowska M."/>
            <person name="Perlinska-Lenart U."/>
            <person name="Aleksandrzak-Piekarczyk T."/>
            <person name="Szatraj K."/>
            <person name="Zielenkiewicz U."/>
            <person name="Pilsyk S."/>
            <person name="Malc E."/>
            <person name="Mieczkowski P."/>
            <person name="Kruszewska J.S."/>
            <person name="Biernat P."/>
            <person name="Pawlowska J."/>
        </authorList>
    </citation>
    <scope>NUCLEOTIDE SEQUENCE</scope>
    <source>
        <strain evidence="4">WA0000017839</strain>
    </source>
</reference>
<keyword evidence="2" id="KW-0418">Kinase</keyword>
<name>A0A8H7UZ38_9FUNG</name>
<evidence type="ECO:0000256" key="1">
    <source>
        <dbReference type="ARBA" id="ARBA00022679"/>
    </source>
</evidence>
<organism evidence="4 5">
    <name type="scientific">Mucor saturninus</name>
    <dbReference type="NCBI Taxonomy" id="64648"/>
    <lineage>
        <taxon>Eukaryota</taxon>
        <taxon>Fungi</taxon>
        <taxon>Fungi incertae sedis</taxon>
        <taxon>Mucoromycota</taxon>
        <taxon>Mucoromycotina</taxon>
        <taxon>Mucoromycetes</taxon>
        <taxon>Mucorales</taxon>
        <taxon>Mucorineae</taxon>
        <taxon>Mucoraceae</taxon>
        <taxon>Mucor</taxon>
    </lineage>
</organism>
<dbReference type="OrthoDB" id="204058at2759"/>
<evidence type="ECO:0000313" key="5">
    <source>
        <dbReference type="Proteomes" id="UP000603453"/>
    </source>
</evidence>
<dbReference type="Gene3D" id="3.40.1190.20">
    <property type="match status" value="1"/>
</dbReference>
<dbReference type="PROSITE" id="PS00584">
    <property type="entry name" value="PFKB_KINASES_2"/>
    <property type="match status" value="1"/>
</dbReference>
<feature type="domain" description="Carbohydrate kinase PfkB" evidence="3">
    <location>
        <begin position="2"/>
        <end position="256"/>
    </location>
</feature>
<accession>A0A8H7UZ38</accession>
<evidence type="ECO:0000259" key="3">
    <source>
        <dbReference type="Pfam" id="PF00294"/>
    </source>
</evidence>
<evidence type="ECO:0000313" key="4">
    <source>
        <dbReference type="EMBL" id="KAG2204051.1"/>
    </source>
</evidence>
<dbReference type="EMBL" id="JAEPRD010000047">
    <property type="protein sequence ID" value="KAG2204051.1"/>
    <property type="molecule type" value="Genomic_DNA"/>
</dbReference>
<dbReference type="InterPro" id="IPR011611">
    <property type="entry name" value="PfkB_dom"/>
</dbReference>